<dbReference type="CDD" id="cd00383">
    <property type="entry name" value="trans_reg_C"/>
    <property type="match status" value="1"/>
</dbReference>
<keyword evidence="1 6" id="KW-0597">Phosphoprotein</keyword>
<dbReference type="InterPro" id="IPR039420">
    <property type="entry name" value="WalR-like"/>
</dbReference>
<dbReference type="SMART" id="SM00448">
    <property type="entry name" value="REC"/>
    <property type="match status" value="1"/>
</dbReference>
<dbReference type="SUPFAM" id="SSF52172">
    <property type="entry name" value="CheY-like"/>
    <property type="match status" value="1"/>
</dbReference>
<dbReference type="FunFam" id="1.10.10.10:FF:000018">
    <property type="entry name" value="DNA-binding response regulator ResD"/>
    <property type="match status" value="1"/>
</dbReference>
<dbReference type="AlphaFoldDB" id="A0A7Y9E8U5"/>
<accession>A0A7Y9E8U5</accession>
<dbReference type="GO" id="GO:0000156">
    <property type="term" value="F:phosphorelay response regulator activity"/>
    <property type="evidence" value="ECO:0007669"/>
    <property type="project" value="TreeGrafter"/>
</dbReference>
<dbReference type="RefSeq" id="WP_179664813.1">
    <property type="nucleotide sequence ID" value="NZ_JACCBG010000001.1"/>
</dbReference>
<evidence type="ECO:0000256" key="3">
    <source>
        <dbReference type="ARBA" id="ARBA00023015"/>
    </source>
</evidence>
<comment type="caution">
    <text evidence="10">The sequence shown here is derived from an EMBL/GenBank/DDBJ whole genome shotgun (WGS) entry which is preliminary data.</text>
</comment>
<dbReference type="Gene3D" id="3.40.50.2300">
    <property type="match status" value="1"/>
</dbReference>
<dbReference type="Proteomes" id="UP000535511">
    <property type="component" value="Unassembled WGS sequence"/>
</dbReference>
<evidence type="ECO:0000256" key="6">
    <source>
        <dbReference type="PROSITE-ProRule" id="PRU00169"/>
    </source>
</evidence>
<keyword evidence="5" id="KW-0804">Transcription</keyword>
<evidence type="ECO:0000313" key="11">
    <source>
        <dbReference type="Proteomes" id="UP000535511"/>
    </source>
</evidence>
<name>A0A7Y9E8U5_9ACTN</name>
<dbReference type="PROSITE" id="PS51755">
    <property type="entry name" value="OMPR_PHOB"/>
    <property type="match status" value="1"/>
</dbReference>
<dbReference type="Pfam" id="PF00486">
    <property type="entry name" value="Trans_reg_C"/>
    <property type="match status" value="1"/>
</dbReference>
<keyword evidence="2" id="KW-0902">Two-component regulatory system</keyword>
<evidence type="ECO:0000256" key="5">
    <source>
        <dbReference type="ARBA" id="ARBA00023163"/>
    </source>
</evidence>
<dbReference type="PANTHER" id="PTHR48111:SF4">
    <property type="entry name" value="DNA-BINDING DUAL TRANSCRIPTIONAL REGULATOR OMPR"/>
    <property type="match status" value="1"/>
</dbReference>
<dbReference type="InterPro" id="IPR001789">
    <property type="entry name" value="Sig_transdc_resp-reg_receiver"/>
</dbReference>
<evidence type="ECO:0000256" key="2">
    <source>
        <dbReference type="ARBA" id="ARBA00023012"/>
    </source>
</evidence>
<feature type="domain" description="Response regulatory" evidence="8">
    <location>
        <begin position="3"/>
        <end position="116"/>
    </location>
</feature>
<keyword evidence="11" id="KW-1185">Reference proteome</keyword>
<evidence type="ECO:0000259" key="8">
    <source>
        <dbReference type="PROSITE" id="PS50110"/>
    </source>
</evidence>
<dbReference type="SMART" id="SM00862">
    <property type="entry name" value="Trans_reg_C"/>
    <property type="match status" value="1"/>
</dbReference>
<feature type="modified residue" description="4-aspartylphosphate" evidence="6">
    <location>
        <position position="52"/>
    </location>
</feature>
<feature type="DNA-binding region" description="OmpR/PhoB-type" evidence="7">
    <location>
        <begin position="126"/>
        <end position="225"/>
    </location>
</feature>
<dbReference type="InterPro" id="IPR001867">
    <property type="entry name" value="OmpR/PhoB-type_DNA-bd"/>
</dbReference>
<dbReference type="Pfam" id="PF00072">
    <property type="entry name" value="Response_reg"/>
    <property type="match status" value="1"/>
</dbReference>
<proteinExistence type="predicted"/>
<dbReference type="GO" id="GO:0032993">
    <property type="term" value="C:protein-DNA complex"/>
    <property type="evidence" value="ECO:0007669"/>
    <property type="project" value="TreeGrafter"/>
</dbReference>
<gene>
    <name evidence="10" type="ORF">BJZ21_003358</name>
</gene>
<evidence type="ECO:0000313" key="10">
    <source>
        <dbReference type="EMBL" id="NYD43275.1"/>
    </source>
</evidence>
<evidence type="ECO:0000259" key="9">
    <source>
        <dbReference type="PROSITE" id="PS51755"/>
    </source>
</evidence>
<dbReference type="Gene3D" id="6.10.250.690">
    <property type="match status" value="1"/>
</dbReference>
<organism evidence="10 11">
    <name type="scientific">Nocardioides panaciterrulae</name>
    <dbReference type="NCBI Taxonomy" id="661492"/>
    <lineage>
        <taxon>Bacteria</taxon>
        <taxon>Bacillati</taxon>
        <taxon>Actinomycetota</taxon>
        <taxon>Actinomycetes</taxon>
        <taxon>Propionibacteriales</taxon>
        <taxon>Nocardioidaceae</taxon>
        <taxon>Nocardioides</taxon>
    </lineage>
</organism>
<dbReference type="CDD" id="cd17574">
    <property type="entry name" value="REC_OmpR"/>
    <property type="match status" value="1"/>
</dbReference>
<keyword evidence="3" id="KW-0805">Transcription regulation</keyword>
<dbReference type="InterPro" id="IPR036388">
    <property type="entry name" value="WH-like_DNA-bd_sf"/>
</dbReference>
<dbReference type="EMBL" id="JACCBG010000001">
    <property type="protein sequence ID" value="NYD43275.1"/>
    <property type="molecule type" value="Genomic_DNA"/>
</dbReference>
<sequence length="239" mass="25775">MTSILVVEDDDGIRTGLQRGLRERGFAVATAARGLTGLELVLRESPEVVLLDLGLPDVDGLTLISMIRAASRVPIIVITAQDDDPTMVRALDGGADDYVVKPFGTEQVAARIRAVLRRGGRETSPPAPLRVGSLVVEERSRTATLGGETLDLSRKEFDLLLLLASRAGEVVTKRELLAEVWQQAYGGSDRTVDVHLSWLRRKLGESAAEPRYLLSVRGVGVRLVDPEPVPDPEPDSGGP</sequence>
<dbReference type="GO" id="GO:0005829">
    <property type="term" value="C:cytosol"/>
    <property type="evidence" value="ECO:0007669"/>
    <property type="project" value="TreeGrafter"/>
</dbReference>
<dbReference type="GO" id="GO:0000976">
    <property type="term" value="F:transcription cis-regulatory region binding"/>
    <property type="evidence" value="ECO:0007669"/>
    <property type="project" value="TreeGrafter"/>
</dbReference>
<dbReference type="PROSITE" id="PS50110">
    <property type="entry name" value="RESPONSE_REGULATORY"/>
    <property type="match status" value="1"/>
</dbReference>
<evidence type="ECO:0000256" key="1">
    <source>
        <dbReference type="ARBA" id="ARBA00022553"/>
    </source>
</evidence>
<evidence type="ECO:0000256" key="7">
    <source>
        <dbReference type="PROSITE-ProRule" id="PRU01091"/>
    </source>
</evidence>
<reference evidence="10 11" key="1">
    <citation type="submission" date="2020-07" db="EMBL/GenBank/DDBJ databases">
        <title>Sequencing the genomes of 1000 actinobacteria strains.</title>
        <authorList>
            <person name="Klenk H.-P."/>
        </authorList>
    </citation>
    <scope>NUCLEOTIDE SEQUENCE [LARGE SCALE GENOMIC DNA]</scope>
    <source>
        <strain evidence="10 11">DSM 21350</strain>
    </source>
</reference>
<dbReference type="GO" id="GO:0006355">
    <property type="term" value="P:regulation of DNA-templated transcription"/>
    <property type="evidence" value="ECO:0007669"/>
    <property type="project" value="InterPro"/>
</dbReference>
<dbReference type="InterPro" id="IPR011006">
    <property type="entry name" value="CheY-like_superfamily"/>
</dbReference>
<keyword evidence="4 7" id="KW-0238">DNA-binding</keyword>
<evidence type="ECO:0000256" key="4">
    <source>
        <dbReference type="ARBA" id="ARBA00023125"/>
    </source>
</evidence>
<feature type="domain" description="OmpR/PhoB-type" evidence="9">
    <location>
        <begin position="126"/>
        <end position="225"/>
    </location>
</feature>
<dbReference type="Gene3D" id="1.10.10.10">
    <property type="entry name" value="Winged helix-like DNA-binding domain superfamily/Winged helix DNA-binding domain"/>
    <property type="match status" value="1"/>
</dbReference>
<dbReference type="PANTHER" id="PTHR48111">
    <property type="entry name" value="REGULATOR OF RPOS"/>
    <property type="match status" value="1"/>
</dbReference>
<protein>
    <submittedName>
        <fullName evidence="10">DNA-binding response OmpR family regulator</fullName>
    </submittedName>
</protein>